<dbReference type="Proteomes" id="UP000192327">
    <property type="component" value="Unassembled WGS sequence"/>
</dbReference>
<proteinExistence type="predicted"/>
<evidence type="ECO:0000313" key="2">
    <source>
        <dbReference type="EMBL" id="OQZ91328.1"/>
    </source>
</evidence>
<name>A0A5C7XL96_9MYCO</name>
<dbReference type="EMBL" id="MVHH01000080">
    <property type="protein sequence ID" value="OQZ91328.1"/>
    <property type="molecule type" value="Genomic_DNA"/>
</dbReference>
<dbReference type="AlphaFoldDB" id="A0A5C7XL96"/>
<dbReference type="Proteomes" id="UP000321797">
    <property type="component" value="Unassembled WGS sequence"/>
</dbReference>
<sequence>MVIRGHSLQDVVDAGHAPSVRWLREAIRRGDAPGYRVARKGGGGRCDYRMTDADIAAFIESRRVVPSVPSRTGLNLTPGGARRLTTTSDGRRSA</sequence>
<dbReference type="EMBL" id="SSGD01000158">
    <property type="protein sequence ID" value="TXI50247.1"/>
    <property type="molecule type" value="Genomic_DNA"/>
</dbReference>
<comment type="caution">
    <text evidence="3">The sequence shown here is derived from an EMBL/GenBank/DDBJ whole genome shotgun (WGS) entry which is preliminary data.</text>
</comment>
<reference evidence="2 4" key="1">
    <citation type="submission" date="2016-12" db="EMBL/GenBank/DDBJ databases">
        <title>The new phylogeny of genus Mycobacterium.</title>
        <authorList>
            <person name="Tortoli E."/>
            <person name="Trovato A."/>
            <person name="Cirillo D.M."/>
        </authorList>
    </citation>
    <scope>NUCLEOTIDE SEQUENCE [LARGE SCALE GENOMIC DNA]</scope>
    <source>
        <strain evidence="2 4">DSM 44942</strain>
    </source>
</reference>
<evidence type="ECO:0008006" key="6">
    <source>
        <dbReference type="Google" id="ProtNLM"/>
    </source>
</evidence>
<keyword evidence="4" id="KW-1185">Reference proteome</keyword>
<feature type="region of interest" description="Disordered" evidence="1">
    <location>
        <begin position="68"/>
        <end position="94"/>
    </location>
</feature>
<organism evidence="3 5">
    <name type="scientific">Mycolicibacter arupensis</name>
    <dbReference type="NCBI Taxonomy" id="342002"/>
    <lineage>
        <taxon>Bacteria</taxon>
        <taxon>Bacillati</taxon>
        <taxon>Actinomycetota</taxon>
        <taxon>Actinomycetes</taxon>
        <taxon>Mycobacteriales</taxon>
        <taxon>Mycobacteriaceae</taxon>
        <taxon>Mycolicibacter</taxon>
    </lineage>
</organism>
<protein>
    <recommendedName>
        <fullName evidence="6">DNA-binding protein</fullName>
    </recommendedName>
</protein>
<dbReference type="OrthoDB" id="9972933at2"/>
<evidence type="ECO:0000313" key="3">
    <source>
        <dbReference type="EMBL" id="TXI50247.1"/>
    </source>
</evidence>
<accession>A0A5C7XL96</accession>
<gene>
    <name evidence="2" type="ORF">BST15_20025</name>
    <name evidence="3" type="ORF">E6Q54_21600</name>
</gene>
<evidence type="ECO:0000256" key="1">
    <source>
        <dbReference type="SAM" id="MobiDB-lite"/>
    </source>
</evidence>
<evidence type="ECO:0000313" key="4">
    <source>
        <dbReference type="Proteomes" id="UP000192327"/>
    </source>
</evidence>
<evidence type="ECO:0000313" key="5">
    <source>
        <dbReference type="Proteomes" id="UP000321797"/>
    </source>
</evidence>
<reference evidence="3 5" key="2">
    <citation type="submission" date="2018-09" db="EMBL/GenBank/DDBJ databases">
        <title>Metagenome Assembled Genomes from an Advanced Water Purification Facility.</title>
        <authorList>
            <person name="Stamps B.W."/>
            <person name="Spear J.R."/>
        </authorList>
    </citation>
    <scope>NUCLEOTIDE SEQUENCE [LARGE SCALE GENOMIC DNA]</scope>
    <source>
        <strain evidence="3">Bin_29_2</strain>
    </source>
</reference>
<dbReference type="RefSeq" id="WP_052751309.1">
    <property type="nucleotide sequence ID" value="NZ_JACKUJ010000046.1"/>
</dbReference>